<dbReference type="Gene3D" id="3.40.50.800">
    <property type="entry name" value="Anticodon-binding domain"/>
    <property type="match status" value="1"/>
</dbReference>
<dbReference type="InterPro" id="IPR018163">
    <property type="entry name" value="Thr/Ala-tRNA-synth_IIc_edit"/>
</dbReference>
<evidence type="ECO:0000256" key="14">
    <source>
        <dbReference type="ARBA" id="ARBA00049515"/>
    </source>
</evidence>
<dbReference type="Gene3D" id="3.30.54.20">
    <property type="match status" value="1"/>
</dbReference>
<dbReference type="HAMAP" id="MF_00184">
    <property type="entry name" value="Thr_tRNA_synth"/>
    <property type="match status" value="1"/>
</dbReference>
<evidence type="ECO:0000256" key="12">
    <source>
        <dbReference type="ARBA" id="ARBA00023146"/>
    </source>
</evidence>
<dbReference type="InterPro" id="IPR012947">
    <property type="entry name" value="tRNA_SAD"/>
</dbReference>
<reference evidence="16" key="1">
    <citation type="journal article" date="2015" name="Nature">
        <title>Complex archaea that bridge the gap between prokaryotes and eukaryotes.</title>
        <authorList>
            <person name="Spang A."/>
            <person name="Saw J.H."/>
            <person name="Jorgensen S.L."/>
            <person name="Zaremba-Niedzwiedzka K."/>
            <person name="Martijn J."/>
            <person name="Lind A.E."/>
            <person name="van Eijk R."/>
            <person name="Schleper C."/>
            <person name="Guy L."/>
            <person name="Ettema T.J."/>
        </authorList>
    </citation>
    <scope>NUCLEOTIDE SEQUENCE</scope>
</reference>
<dbReference type="PANTHER" id="PTHR11451">
    <property type="entry name" value="THREONINE-TRNA LIGASE"/>
    <property type="match status" value="1"/>
</dbReference>
<dbReference type="InterPro" id="IPR045864">
    <property type="entry name" value="aa-tRNA-synth_II/BPL/LPL"/>
</dbReference>
<organism evidence="16">
    <name type="scientific">marine sediment metagenome</name>
    <dbReference type="NCBI Taxonomy" id="412755"/>
    <lineage>
        <taxon>unclassified sequences</taxon>
        <taxon>metagenomes</taxon>
        <taxon>ecological metagenomes</taxon>
    </lineage>
</organism>
<keyword evidence="3" id="KW-0963">Cytoplasm</keyword>
<dbReference type="SUPFAM" id="SSF52954">
    <property type="entry name" value="Class II aaRS ABD-related"/>
    <property type="match status" value="1"/>
</dbReference>
<dbReference type="FunFam" id="3.30.930.10:FF:000002">
    <property type="entry name" value="Threonine--tRNA ligase"/>
    <property type="match status" value="1"/>
</dbReference>
<dbReference type="GO" id="GO:0000049">
    <property type="term" value="F:tRNA binding"/>
    <property type="evidence" value="ECO:0007669"/>
    <property type="project" value="UniProtKB-KW"/>
</dbReference>
<dbReference type="SUPFAM" id="SSF55681">
    <property type="entry name" value="Class II aaRS and biotin synthetases"/>
    <property type="match status" value="1"/>
</dbReference>
<keyword evidence="11" id="KW-0648">Protein biosynthesis</keyword>
<dbReference type="CDD" id="cd00771">
    <property type="entry name" value="ThrRS_core"/>
    <property type="match status" value="1"/>
</dbReference>
<comment type="similarity">
    <text evidence="1">Belongs to the class-II aminoacyl-tRNA synthetase family.</text>
</comment>
<dbReference type="NCBIfam" id="TIGR00418">
    <property type="entry name" value="thrS"/>
    <property type="match status" value="1"/>
</dbReference>
<dbReference type="FunFam" id="3.40.50.800:FF:000001">
    <property type="entry name" value="Threonine--tRNA ligase"/>
    <property type="match status" value="1"/>
</dbReference>
<dbReference type="CDD" id="cd00860">
    <property type="entry name" value="ThrRS_anticodon"/>
    <property type="match status" value="1"/>
</dbReference>
<dbReference type="GO" id="GO:0005737">
    <property type="term" value="C:cytoplasm"/>
    <property type="evidence" value="ECO:0007669"/>
    <property type="project" value="InterPro"/>
</dbReference>
<dbReference type="FunFam" id="3.30.980.10:FF:000005">
    <property type="entry name" value="Threonyl-tRNA synthetase, mitochondrial"/>
    <property type="match status" value="1"/>
</dbReference>
<keyword evidence="10" id="KW-0694">RNA-binding</keyword>
<comment type="catalytic activity">
    <reaction evidence="14">
        <text>tRNA(Thr) + L-threonine + ATP = L-threonyl-tRNA(Thr) + AMP + diphosphate + H(+)</text>
        <dbReference type="Rhea" id="RHEA:24624"/>
        <dbReference type="Rhea" id="RHEA-COMP:9670"/>
        <dbReference type="Rhea" id="RHEA-COMP:9704"/>
        <dbReference type="ChEBI" id="CHEBI:15378"/>
        <dbReference type="ChEBI" id="CHEBI:30616"/>
        <dbReference type="ChEBI" id="CHEBI:33019"/>
        <dbReference type="ChEBI" id="CHEBI:57926"/>
        <dbReference type="ChEBI" id="CHEBI:78442"/>
        <dbReference type="ChEBI" id="CHEBI:78534"/>
        <dbReference type="ChEBI" id="CHEBI:456215"/>
        <dbReference type="EC" id="6.1.1.3"/>
    </reaction>
</comment>
<dbReference type="GO" id="GO:0006435">
    <property type="term" value="P:threonyl-tRNA aminoacylation"/>
    <property type="evidence" value="ECO:0007669"/>
    <property type="project" value="InterPro"/>
</dbReference>
<dbReference type="PANTHER" id="PTHR11451:SF44">
    <property type="entry name" value="THREONINE--TRNA LIGASE, CHLOROPLASTIC_MITOCHONDRIAL 2"/>
    <property type="match status" value="1"/>
</dbReference>
<keyword evidence="7" id="KW-0547">Nucleotide-binding</keyword>
<evidence type="ECO:0000256" key="13">
    <source>
        <dbReference type="ARBA" id="ARBA00031900"/>
    </source>
</evidence>
<dbReference type="EMBL" id="LAZR01000680">
    <property type="protein sequence ID" value="KKN60837.1"/>
    <property type="molecule type" value="Genomic_DNA"/>
</dbReference>
<keyword evidence="4" id="KW-0820">tRNA-binding</keyword>
<dbReference type="GO" id="GO:0046872">
    <property type="term" value="F:metal ion binding"/>
    <property type="evidence" value="ECO:0007669"/>
    <property type="project" value="UniProtKB-KW"/>
</dbReference>
<evidence type="ECO:0000313" key="16">
    <source>
        <dbReference type="EMBL" id="KKN60837.1"/>
    </source>
</evidence>
<keyword evidence="6" id="KW-0479">Metal-binding</keyword>
<dbReference type="InterPro" id="IPR002314">
    <property type="entry name" value="aa-tRNA-synt_IIb"/>
</dbReference>
<dbReference type="InterPro" id="IPR006195">
    <property type="entry name" value="aa-tRNA-synth_II"/>
</dbReference>
<dbReference type="PROSITE" id="PS50862">
    <property type="entry name" value="AA_TRNA_LIGASE_II"/>
    <property type="match status" value="1"/>
</dbReference>
<evidence type="ECO:0000256" key="4">
    <source>
        <dbReference type="ARBA" id="ARBA00022555"/>
    </source>
</evidence>
<dbReference type="Gene3D" id="3.30.980.10">
    <property type="entry name" value="Threonyl-trna Synthetase, Chain A, domain 2"/>
    <property type="match status" value="1"/>
</dbReference>
<evidence type="ECO:0000256" key="8">
    <source>
        <dbReference type="ARBA" id="ARBA00022833"/>
    </source>
</evidence>
<dbReference type="InterPro" id="IPR004154">
    <property type="entry name" value="Anticodon-bd"/>
</dbReference>
<evidence type="ECO:0000256" key="5">
    <source>
        <dbReference type="ARBA" id="ARBA00022598"/>
    </source>
</evidence>
<evidence type="ECO:0000256" key="10">
    <source>
        <dbReference type="ARBA" id="ARBA00022884"/>
    </source>
</evidence>
<evidence type="ECO:0000256" key="11">
    <source>
        <dbReference type="ARBA" id="ARBA00022917"/>
    </source>
</evidence>
<name>A0A0F9SEY1_9ZZZZ</name>
<dbReference type="GO" id="GO:0005524">
    <property type="term" value="F:ATP binding"/>
    <property type="evidence" value="ECO:0007669"/>
    <property type="project" value="UniProtKB-KW"/>
</dbReference>
<dbReference type="Pfam" id="PF00587">
    <property type="entry name" value="tRNA-synt_2b"/>
    <property type="match status" value="1"/>
</dbReference>
<dbReference type="EC" id="6.1.1.3" evidence="2"/>
<dbReference type="InterPro" id="IPR047246">
    <property type="entry name" value="ThrRS_anticodon"/>
</dbReference>
<dbReference type="Pfam" id="PF07973">
    <property type="entry name" value="tRNA_SAD"/>
    <property type="match status" value="1"/>
</dbReference>
<evidence type="ECO:0000256" key="2">
    <source>
        <dbReference type="ARBA" id="ARBA00013163"/>
    </source>
</evidence>
<dbReference type="InterPro" id="IPR036621">
    <property type="entry name" value="Anticodon-bd_dom_sf"/>
</dbReference>
<dbReference type="InterPro" id="IPR033728">
    <property type="entry name" value="ThrRS_core"/>
</dbReference>
<dbReference type="SUPFAM" id="SSF55186">
    <property type="entry name" value="ThrRS/AlaRS common domain"/>
    <property type="match status" value="1"/>
</dbReference>
<evidence type="ECO:0000256" key="7">
    <source>
        <dbReference type="ARBA" id="ARBA00022741"/>
    </source>
</evidence>
<accession>A0A0F9SEY1</accession>
<dbReference type="AlphaFoldDB" id="A0A0F9SEY1"/>
<evidence type="ECO:0000256" key="9">
    <source>
        <dbReference type="ARBA" id="ARBA00022840"/>
    </source>
</evidence>
<sequence>MIDEGSDEALDVLRHSSAHLMAHAVLDLFPKTQTGIGPAVEDGFFYDFLRDKPFTPEDLAAIEKKMRELSQQDIPIKKRILPKKEALRLFKEQGQELKVELIQEKGDKEVTCYEQGSFMDFCLGPHVSSAGQIKHFKLLSVSGAYWKGDEQGKQLQRIYGTVFFTKKDLNDYLTLLEEAKKRDHRKLGTELDLFSSHEDLGAGLILWHPKGAAVRHVIESYWREEHLKDGYDFLYTPHVAKLDVWRKSGHTEFYDAMYPPMQSDEIEYELKPMNCPFHIMVFNSRQRSYRDLPIRWAELGTVYRYERSGVLHGLMRVRGFTQDDAHIFCLPDQLEEEIKRVIFLALRILKTFGFREYEVFLSTIPEKYVGKIEDWEKATQALEKALKAAKLDFQVDEGEGVFYGPKIDIKIKDALRRSWQCTTIQLDFNLAERFDLSYVGEDGKRHSPFLIHRAILGSLERFFGVLIEHYKGNFPVWLAPVQMIIIPVAERHNDYATSLDKTFKENGLRSCVDLRREKIGYKIRDAEIHKIPLILVVGDKEVTKGTASLRVHTQGDKGEVVVNEFLEKVKELDENKYLTVNL</sequence>
<dbReference type="Pfam" id="PF03129">
    <property type="entry name" value="HGTP_anticodon"/>
    <property type="match status" value="1"/>
</dbReference>
<dbReference type="InterPro" id="IPR002320">
    <property type="entry name" value="Thr-tRNA-ligase_IIa"/>
</dbReference>
<evidence type="ECO:0000259" key="15">
    <source>
        <dbReference type="PROSITE" id="PS50862"/>
    </source>
</evidence>
<keyword evidence="9" id="KW-0067">ATP-binding</keyword>
<proteinExistence type="inferred from homology"/>
<feature type="domain" description="Aminoacyl-transfer RNA synthetases class-II family profile" evidence="15">
    <location>
        <begin position="171"/>
        <end position="475"/>
    </location>
</feature>
<evidence type="ECO:0000256" key="3">
    <source>
        <dbReference type="ARBA" id="ARBA00022490"/>
    </source>
</evidence>
<protein>
    <recommendedName>
        <fullName evidence="2">threonine--tRNA ligase</fullName>
        <ecNumber evidence="2">6.1.1.3</ecNumber>
    </recommendedName>
    <alternativeName>
        <fullName evidence="13">Threonyl-tRNA synthetase</fullName>
    </alternativeName>
</protein>
<keyword evidence="12" id="KW-0030">Aminoacyl-tRNA synthetase</keyword>
<gene>
    <name evidence="16" type="ORF">LCGC14_0527780</name>
</gene>
<evidence type="ECO:0000256" key="1">
    <source>
        <dbReference type="ARBA" id="ARBA00008226"/>
    </source>
</evidence>
<dbReference type="SMART" id="SM00863">
    <property type="entry name" value="tRNA_SAD"/>
    <property type="match status" value="1"/>
</dbReference>
<keyword evidence="8" id="KW-0862">Zinc</keyword>
<keyword evidence="5" id="KW-0436">Ligase</keyword>
<evidence type="ECO:0000256" key="6">
    <source>
        <dbReference type="ARBA" id="ARBA00022723"/>
    </source>
</evidence>
<dbReference type="GO" id="GO:0004829">
    <property type="term" value="F:threonine-tRNA ligase activity"/>
    <property type="evidence" value="ECO:0007669"/>
    <property type="project" value="UniProtKB-EC"/>
</dbReference>
<comment type="caution">
    <text evidence="16">The sequence shown here is derived from an EMBL/GenBank/DDBJ whole genome shotgun (WGS) entry which is preliminary data.</text>
</comment>
<dbReference type="PRINTS" id="PR01047">
    <property type="entry name" value="TRNASYNTHTHR"/>
</dbReference>
<dbReference type="Gene3D" id="3.30.930.10">
    <property type="entry name" value="Bira Bifunctional Protein, Domain 2"/>
    <property type="match status" value="1"/>
</dbReference>